<keyword evidence="2" id="KW-1185">Reference proteome</keyword>
<gene>
    <name evidence="1" type="ORF">PXEA_LOCUS7984</name>
</gene>
<name>A0A3S5A470_9PLAT</name>
<evidence type="ECO:0000313" key="1">
    <source>
        <dbReference type="EMBL" id="VEL14544.1"/>
    </source>
</evidence>
<dbReference type="OrthoDB" id="5920073at2759"/>
<dbReference type="EMBL" id="CAAALY010021568">
    <property type="protein sequence ID" value="VEL14544.1"/>
    <property type="molecule type" value="Genomic_DNA"/>
</dbReference>
<protein>
    <submittedName>
        <fullName evidence="1">Uncharacterized protein</fullName>
    </submittedName>
</protein>
<sequence>MSTNQPDSAISPIQHREPTAVSIVFGQRDVAQQELLVPQAFLDLILQHGINLETVRDFMQRYRQVSLVRSSDGKREFEYSP</sequence>
<proteinExistence type="predicted"/>
<evidence type="ECO:0000313" key="2">
    <source>
        <dbReference type="Proteomes" id="UP000784294"/>
    </source>
</evidence>
<comment type="caution">
    <text evidence="1">The sequence shown here is derived from an EMBL/GenBank/DDBJ whole genome shotgun (WGS) entry which is preliminary data.</text>
</comment>
<accession>A0A3S5A470</accession>
<organism evidence="1 2">
    <name type="scientific">Protopolystoma xenopodis</name>
    <dbReference type="NCBI Taxonomy" id="117903"/>
    <lineage>
        <taxon>Eukaryota</taxon>
        <taxon>Metazoa</taxon>
        <taxon>Spiralia</taxon>
        <taxon>Lophotrochozoa</taxon>
        <taxon>Platyhelminthes</taxon>
        <taxon>Monogenea</taxon>
        <taxon>Polyopisthocotylea</taxon>
        <taxon>Polystomatidea</taxon>
        <taxon>Polystomatidae</taxon>
        <taxon>Protopolystoma</taxon>
    </lineage>
</organism>
<dbReference type="Proteomes" id="UP000784294">
    <property type="component" value="Unassembled WGS sequence"/>
</dbReference>
<dbReference type="AlphaFoldDB" id="A0A3S5A470"/>
<reference evidence="1" key="1">
    <citation type="submission" date="2018-11" db="EMBL/GenBank/DDBJ databases">
        <authorList>
            <consortium name="Pathogen Informatics"/>
        </authorList>
    </citation>
    <scope>NUCLEOTIDE SEQUENCE</scope>
</reference>